<dbReference type="AlphaFoldDB" id="A0A1E7N7D0"/>
<keyword evidence="1" id="KW-0812">Transmembrane</keyword>
<dbReference type="EMBL" id="BMUB01000008">
    <property type="protein sequence ID" value="GGU82608.1"/>
    <property type="molecule type" value="Genomic_DNA"/>
</dbReference>
<keyword evidence="1" id="KW-0472">Membrane</keyword>
<keyword evidence="1" id="KW-1133">Transmembrane helix</keyword>
<proteinExistence type="predicted"/>
<protein>
    <recommendedName>
        <fullName evidence="6">DUF3159 domain-containing protein</fullName>
    </recommendedName>
</protein>
<dbReference type="OrthoDB" id="7276421at2"/>
<feature type="transmembrane region" description="Helical" evidence="1">
    <location>
        <begin position="16"/>
        <end position="36"/>
    </location>
</feature>
<sequence>MSTAVAPTAPARKGKAAALGWLISIAFNVVAPIMIYNQLHDHGYSESTAILASGLGPLVDTVIYLAWHRRIDEFAVVSLVFVALSLVVALVGPTDPKMLLAKDSFVSGLLGVLYLASLAAPKPIMFYFGRKFATDGTPEMISWWNSMWQYEGFRKVQRNLTLVWGVAFVLEAALRIVFVYTLSHGTVVTINNILPYVVIGGLVYWTMTYAKRASARGRAAAEAAAAAAA</sequence>
<organism evidence="3 4">
    <name type="scientific">Kitasatospora aureofaciens</name>
    <name type="common">Streptomyces aureofaciens</name>
    <dbReference type="NCBI Taxonomy" id="1894"/>
    <lineage>
        <taxon>Bacteria</taxon>
        <taxon>Bacillati</taxon>
        <taxon>Actinomycetota</taxon>
        <taxon>Actinomycetes</taxon>
        <taxon>Kitasatosporales</taxon>
        <taxon>Streptomycetaceae</taxon>
        <taxon>Kitasatospora</taxon>
    </lineage>
</organism>
<accession>A0A1E7N7D0</accession>
<reference evidence="3" key="4">
    <citation type="submission" date="2016-08" db="EMBL/GenBank/DDBJ databases">
        <title>Sequencing, Assembly and Comparative Genomics of S. aureofaciens ATCC 10762.</title>
        <authorList>
            <person name="Gradnigo J.S."/>
            <person name="Johnson N."/>
            <person name="Somerville G.A."/>
        </authorList>
    </citation>
    <scope>NUCLEOTIDE SEQUENCE [LARGE SCALE GENOMIC DNA]</scope>
    <source>
        <strain evidence="3">ATCC 10762</strain>
    </source>
</reference>
<dbReference type="NCBIfam" id="NF041646">
    <property type="entry name" value="VC0807_fam"/>
    <property type="match status" value="1"/>
</dbReference>
<keyword evidence="4" id="KW-1185">Reference proteome</keyword>
<dbReference type="EMBL" id="JPRF03000025">
    <property type="protein sequence ID" value="OEV36579.1"/>
    <property type="molecule type" value="Genomic_DNA"/>
</dbReference>
<dbReference type="Proteomes" id="UP000037395">
    <property type="component" value="Unassembled WGS sequence"/>
</dbReference>
<comment type="caution">
    <text evidence="3">The sequence shown here is derived from an EMBL/GenBank/DDBJ whole genome shotgun (WGS) entry which is preliminary data.</text>
</comment>
<accession>A0A8H9HR20</accession>
<feature type="transmembrane region" description="Helical" evidence="1">
    <location>
        <begin position="48"/>
        <end position="67"/>
    </location>
</feature>
<reference evidence="4" key="3">
    <citation type="submission" date="2016-08" db="EMBL/GenBank/DDBJ databases">
        <title>Sequencing, assembly and comparative genomics of S. aureofaciens ATCC 10762.</title>
        <authorList>
            <person name="Gradnigo J.S."/>
            <person name="Johnson N."/>
            <person name="Somerville G.A."/>
        </authorList>
    </citation>
    <scope>NUCLEOTIDE SEQUENCE [LARGE SCALE GENOMIC DNA]</scope>
    <source>
        <strain evidence="4">ATCC 10762 / DSM 40127 / CCM 3239 / JCM 4008 / LMG 5968 / NBRC 12843 / NCIMB 8234 / A-377</strain>
    </source>
</reference>
<dbReference type="KEGG" id="kau:B6264_09485"/>
<dbReference type="Proteomes" id="UP000610124">
    <property type="component" value="Unassembled WGS sequence"/>
</dbReference>
<feature type="transmembrane region" description="Helical" evidence="1">
    <location>
        <begin position="104"/>
        <end position="121"/>
    </location>
</feature>
<evidence type="ECO:0000313" key="2">
    <source>
        <dbReference type="EMBL" id="GGU82608.1"/>
    </source>
</evidence>
<evidence type="ECO:0000313" key="5">
    <source>
        <dbReference type="Proteomes" id="UP000610124"/>
    </source>
</evidence>
<reference evidence="2" key="5">
    <citation type="submission" date="2020-09" db="EMBL/GenBank/DDBJ databases">
        <authorList>
            <person name="Sun Q."/>
            <person name="Ohkuma M."/>
        </authorList>
    </citation>
    <scope>NUCLEOTIDE SEQUENCE</scope>
    <source>
        <strain evidence="2">JCM 4434</strain>
    </source>
</reference>
<dbReference type="RefSeq" id="WP_030289696.1">
    <property type="nucleotide sequence ID" value="NZ_BMUB01000008.1"/>
</dbReference>
<reference evidence="2 5" key="1">
    <citation type="journal article" date="2014" name="Int. J. Syst. Evol. Microbiol.">
        <title>Complete genome sequence of Corynebacterium casei LMG S-19264T (=DSM 44701T), isolated from a smear-ripened cheese.</title>
        <authorList>
            <consortium name="US DOE Joint Genome Institute (JGI-PGF)"/>
            <person name="Walter F."/>
            <person name="Albersmeier A."/>
            <person name="Kalinowski J."/>
            <person name="Ruckert C."/>
        </authorList>
    </citation>
    <scope>NUCLEOTIDE SEQUENCE [LARGE SCALE GENOMIC DNA]</scope>
    <source>
        <strain evidence="2 5">JCM 4434</strain>
    </source>
</reference>
<dbReference type="GeneID" id="97486875"/>
<feature type="transmembrane region" description="Helical" evidence="1">
    <location>
        <begin position="74"/>
        <end position="92"/>
    </location>
</feature>
<feature type="transmembrane region" description="Helical" evidence="1">
    <location>
        <begin position="193"/>
        <end position="210"/>
    </location>
</feature>
<evidence type="ECO:0000256" key="1">
    <source>
        <dbReference type="SAM" id="Phobius"/>
    </source>
</evidence>
<evidence type="ECO:0000313" key="3">
    <source>
        <dbReference type="EMBL" id="OEV36579.1"/>
    </source>
</evidence>
<gene>
    <name evidence="2" type="ORF">GCM10010502_38230</name>
    <name evidence="3" type="ORF">HS99_0029100</name>
</gene>
<feature type="transmembrane region" description="Helical" evidence="1">
    <location>
        <begin position="162"/>
        <end position="181"/>
    </location>
</feature>
<evidence type="ECO:0008006" key="6">
    <source>
        <dbReference type="Google" id="ProtNLM"/>
    </source>
</evidence>
<name>A0A1E7N7D0_KITAU</name>
<evidence type="ECO:0000313" key="4">
    <source>
        <dbReference type="Proteomes" id="UP000037395"/>
    </source>
</evidence>
<reference evidence="3 4" key="2">
    <citation type="submission" date="2014-07" db="EMBL/GenBank/DDBJ databases">
        <authorList>
            <person name="Zhang J.E."/>
            <person name="Yang H."/>
            <person name="Guo J."/>
            <person name="Deng Z."/>
            <person name="Luo H."/>
            <person name="Luo M."/>
            <person name="Zhao B."/>
        </authorList>
    </citation>
    <scope>NUCLEOTIDE SEQUENCE [LARGE SCALE GENOMIC DNA]</scope>
    <source>
        <strain evidence="3">ATCC 10762</strain>
        <strain evidence="4">ATCC 10762 / DSM 40127 / CCM 3239 / JCM 4008 / LMG 5968 / NBRC 12843 / NCIMB 8234 / A-377</strain>
    </source>
</reference>